<comment type="subcellular location">
    <subcellularLocation>
        <location evidence="1">Cell membrane</location>
        <topology evidence="1">Multi-pass membrane protein</topology>
    </subcellularLocation>
</comment>
<feature type="transmembrane region" description="Helical" evidence="11">
    <location>
        <begin position="376"/>
        <end position="395"/>
    </location>
</feature>
<evidence type="ECO:0000256" key="7">
    <source>
        <dbReference type="ARBA" id="ARBA00023136"/>
    </source>
</evidence>
<proteinExistence type="predicted"/>
<feature type="region of interest" description="Disordered" evidence="10">
    <location>
        <begin position="1"/>
        <end position="30"/>
    </location>
</feature>
<dbReference type="GO" id="GO:0005549">
    <property type="term" value="F:odorant binding"/>
    <property type="evidence" value="ECO:0007669"/>
    <property type="project" value="InterPro"/>
</dbReference>
<dbReference type="PANTHER" id="PTHR21137:SF35">
    <property type="entry name" value="ODORANT RECEPTOR 19A-RELATED"/>
    <property type="match status" value="1"/>
</dbReference>
<feature type="compositionally biased region" description="Polar residues" evidence="10">
    <location>
        <begin position="1"/>
        <end position="24"/>
    </location>
</feature>
<evidence type="ECO:0000256" key="3">
    <source>
        <dbReference type="ARBA" id="ARBA00022606"/>
    </source>
</evidence>
<dbReference type="Pfam" id="PF02949">
    <property type="entry name" value="7tm_6"/>
    <property type="match status" value="1"/>
</dbReference>
<evidence type="ECO:0000256" key="1">
    <source>
        <dbReference type="ARBA" id="ARBA00004651"/>
    </source>
</evidence>
<keyword evidence="8" id="KW-0675">Receptor</keyword>
<dbReference type="VEuPathDB" id="VectorBase:AATE002655"/>
<keyword evidence="2" id="KW-1003">Cell membrane</keyword>
<keyword evidence="9" id="KW-0807">Transducer</keyword>
<keyword evidence="7 11" id="KW-0472">Membrane</keyword>
<dbReference type="PANTHER" id="PTHR21137">
    <property type="entry name" value="ODORANT RECEPTOR"/>
    <property type="match status" value="1"/>
</dbReference>
<feature type="transmembrane region" description="Helical" evidence="11">
    <location>
        <begin position="445"/>
        <end position="468"/>
    </location>
</feature>
<dbReference type="GO" id="GO:0004984">
    <property type="term" value="F:olfactory receptor activity"/>
    <property type="evidence" value="ECO:0007669"/>
    <property type="project" value="InterPro"/>
</dbReference>
<feature type="transmembrane region" description="Helical" evidence="11">
    <location>
        <begin position="158"/>
        <end position="177"/>
    </location>
</feature>
<evidence type="ECO:0000256" key="8">
    <source>
        <dbReference type="ARBA" id="ARBA00023170"/>
    </source>
</evidence>
<protein>
    <submittedName>
        <fullName evidence="12">Uncharacterized protein</fullName>
    </submittedName>
</protein>
<organism evidence="12">
    <name type="scientific">Anopheles atroparvus</name>
    <name type="common">European mosquito</name>
    <dbReference type="NCBI Taxonomy" id="41427"/>
    <lineage>
        <taxon>Eukaryota</taxon>
        <taxon>Metazoa</taxon>
        <taxon>Ecdysozoa</taxon>
        <taxon>Arthropoda</taxon>
        <taxon>Hexapoda</taxon>
        <taxon>Insecta</taxon>
        <taxon>Pterygota</taxon>
        <taxon>Neoptera</taxon>
        <taxon>Endopterygota</taxon>
        <taxon>Diptera</taxon>
        <taxon>Nematocera</taxon>
        <taxon>Culicoidea</taxon>
        <taxon>Culicidae</taxon>
        <taxon>Anophelinae</taxon>
        <taxon>Anopheles</taxon>
    </lineage>
</organism>
<feature type="transmembrane region" description="Helical" evidence="11">
    <location>
        <begin position="218"/>
        <end position="236"/>
    </location>
</feature>
<keyword evidence="4 11" id="KW-0812">Transmembrane</keyword>
<evidence type="ECO:0000256" key="5">
    <source>
        <dbReference type="ARBA" id="ARBA00022725"/>
    </source>
</evidence>
<evidence type="ECO:0000256" key="6">
    <source>
        <dbReference type="ARBA" id="ARBA00022989"/>
    </source>
</evidence>
<dbReference type="AlphaFoldDB" id="A0A182INV3"/>
<feature type="transmembrane region" description="Helical" evidence="11">
    <location>
        <begin position="126"/>
        <end position="146"/>
    </location>
</feature>
<feature type="transmembrane region" description="Helical" evidence="11">
    <location>
        <begin position="346"/>
        <end position="364"/>
    </location>
</feature>
<evidence type="ECO:0000256" key="11">
    <source>
        <dbReference type="SAM" id="Phobius"/>
    </source>
</evidence>
<keyword evidence="6 11" id="KW-1133">Transmembrane helix</keyword>
<evidence type="ECO:0000256" key="4">
    <source>
        <dbReference type="ARBA" id="ARBA00022692"/>
    </source>
</evidence>
<dbReference type="InterPro" id="IPR004117">
    <property type="entry name" value="7tm6_olfct_rcpt"/>
</dbReference>
<evidence type="ECO:0000313" key="12">
    <source>
        <dbReference type="EnsemblMetazoa" id="AATE002655-PA.1"/>
    </source>
</evidence>
<keyword evidence="3" id="KW-0716">Sensory transduction</keyword>
<reference evidence="12" key="1">
    <citation type="submission" date="2022-08" db="UniProtKB">
        <authorList>
            <consortium name="EnsemblMetazoa"/>
        </authorList>
    </citation>
    <scope>IDENTIFICATION</scope>
    <source>
        <strain evidence="12">EBRO</strain>
    </source>
</reference>
<feature type="transmembrane region" description="Helical" evidence="11">
    <location>
        <begin position="271"/>
        <end position="296"/>
    </location>
</feature>
<evidence type="ECO:0000256" key="2">
    <source>
        <dbReference type="ARBA" id="ARBA00022475"/>
    </source>
</evidence>
<evidence type="ECO:0000256" key="9">
    <source>
        <dbReference type="ARBA" id="ARBA00023224"/>
    </source>
</evidence>
<keyword evidence="5" id="KW-0552">Olfaction</keyword>
<dbReference type="GO" id="GO:0005886">
    <property type="term" value="C:plasma membrane"/>
    <property type="evidence" value="ECO:0007669"/>
    <property type="project" value="UniProtKB-SubCell"/>
</dbReference>
<sequence length="471" mass="53619">MSLVSPETTAVNSIPTGQDNNRQGVSLFVNDNGGRSGSHHSFPVPRLRGYTAWGGVHYFLPVFISQQTGSPQPKHIDLPSKSVGSHYEPLMEAPGQPTKICFLRWVEWMDMANGINLYESSRYGRVFTGIFCVLQLMQLLIGYNFVAVCSVSSSLEEFSIQFNQFGGILLTYARLIGIQYHRKNLQKTADFVNASKFHHLNDRADEICTKTVRTAKQFLSTLLAIQLVTMGFWFLLNEYQAHQQGVLLPMVTYLPFDATRWSTASKFAFRLGFYAANTQLMMAFFGSYIITSSYLLAMTIELRILNDSYATAPIAPDRLVAFLQERVVYKQQLLEHIGIIKRQMNLTTLVELLFIVCLLTINALRICMTSSDLTELALSTSMILIYVLELFQYCWQVDEIELLHERQAFAVYSTPWVYGMRQTKALLLVTIKMSQMPLRFMCGGMYRLSTALFASVIQFIYSLVMMLLQFK</sequence>
<dbReference type="GO" id="GO:0007165">
    <property type="term" value="P:signal transduction"/>
    <property type="evidence" value="ECO:0007669"/>
    <property type="project" value="UniProtKB-KW"/>
</dbReference>
<name>A0A182INV3_ANOAO</name>
<evidence type="ECO:0000256" key="10">
    <source>
        <dbReference type="SAM" id="MobiDB-lite"/>
    </source>
</evidence>
<accession>A0A182INV3</accession>
<dbReference type="EnsemblMetazoa" id="AATE002655-RA">
    <property type="protein sequence ID" value="AATE002655-PA.1"/>
    <property type="gene ID" value="AATE002655"/>
</dbReference>